<evidence type="ECO:0000256" key="6">
    <source>
        <dbReference type="ARBA" id="ARBA00022840"/>
    </source>
</evidence>
<dbReference type="AlphaFoldDB" id="A0A816HLN7"/>
<dbReference type="PANTHER" id="PTHR24223:SF443">
    <property type="entry name" value="MULTIDRUG-RESISTANCE LIKE PROTEIN 1, ISOFORM I"/>
    <property type="match status" value="1"/>
</dbReference>
<evidence type="ECO:0000256" key="2">
    <source>
        <dbReference type="ARBA" id="ARBA00022448"/>
    </source>
</evidence>
<keyword evidence="7" id="KW-1133">Transmembrane helix</keyword>
<dbReference type="GO" id="GO:0016887">
    <property type="term" value="F:ATP hydrolysis activity"/>
    <property type="evidence" value="ECO:0007669"/>
    <property type="project" value="InterPro"/>
</dbReference>
<dbReference type="InterPro" id="IPR003439">
    <property type="entry name" value="ABC_transporter-like_ATP-bd"/>
</dbReference>
<keyword evidence="11" id="KW-1185">Reference proteome</keyword>
<evidence type="ECO:0000256" key="1">
    <source>
        <dbReference type="ARBA" id="ARBA00004127"/>
    </source>
</evidence>
<feature type="domain" description="ABC transmembrane type-1" evidence="9">
    <location>
        <begin position="1"/>
        <end position="82"/>
    </location>
</feature>
<name>A0A816HLN7_ADIRI</name>
<dbReference type="GO" id="GO:0012505">
    <property type="term" value="C:endomembrane system"/>
    <property type="evidence" value="ECO:0007669"/>
    <property type="project" value="UniProtKB-SubCell"/>
</dbReference>
<protein>
    <recommendedName>
        <fullName evidence="9">ABC transmembrane type-1 domain-containing protein</fullName>
    </recommendedName>
</protein>
<evidence type="ECO:0000313" key="11">
    <source>
        <dbReference type="Proteomes" id="UP000663828"/>
    </source>
</evidence>
<comment type="caution">
    <text evidence="10">The sequence shown here is derived from an EMBL/GenBank/DDBJ whole genome shotgun (WGS) entry which is preliminary data.</text>
</comment>
<keyword evidence="3" id="KW-0812">Transmembrane</keyword>
<evidence type="ECO:0000256" key="5">
    <source>
        <dbReference type="ARBA" id="ARBA00022741"/>
    </source>
</evidence>
<dbReference type="Proteomes" id="UP000663828">
    <property type="component" value="Unassembled WGS sequence"/>
</dbReference>
<dbReference type="GO" id="GO:0005524">
    <property type="term" value="F:ATP binding"/>
    <property type="evidence" value="ECO:0007669"/>
    <property type="project" value="UniProtKB-KW"/>
</dbReference>
<comment type="subcellular location">
    <subcellularLocation>
        <location evidence="1">Endomembrane system</location>
        <topology evidence="1">Multi-pass membrane protein</topology>
    </subcellularLocation>
</comment>
<dbReference type="InterPro" id="IPR027417">
    <property type="entry name" value="P-loop_NTPase"/>
</dbReference>
<keyword evidence="6" id="KW-0067">ATP-binding</keyword>
<dbReference type="SUPFAM" id="SSF52540">
    <property type="entry name" value="P-loop containing nucleoside triphosphate hydrolases"/>
    <property type="match status" value="1"/>
</dbReference>
<sequence>IDLFDKFIDRNQSCNFASSVANRWLGVRLEMISNLIILFTATTSVLARGHLTPGTVGLVMTYALQITNSLNLFVRTWSEIETNVVSVERINEYAELKSEAAWEISDNKPPSHWPLRGDIQIKQLSTRYREQLELVLKDINVNIEHGEKIGIVGRTGSGKSSLCLALLRIIDPTT</sequence>
<keyword evidence="2" id="KW-0813">Transport</keyword>
<organism evidence="10 11">
    <name type="scientific">Adineta ricciae</name>
    <name type="common">Rotifer</name>
    <dbReference type="NCBI Taxonomy" id="249248"/>
    <lineage>
        <taxon>Eukaryota</taxon>
        <taxon>Metazoa</taxon>
        <taxon>Spiralia</taxon>
        <taxon>Gnathifera</taxon>
        <taxon>Rotifera</taxon>
        <taxon>Eurotatoria</taxon>
        <taxon>Bdelloidea</taxon>
        <taxon>Adinetida</taxon>
        <taxon>Adinetidae</taxon>
        <taxon>Adineta</taxon>
    </lineage>
</organism>
<dbReference type="Gene3D" id="3.40.50.300">
    <property type="entry name" value="P-loop containing nucleotide triphosphate hydrolases"/>
    <property type="match status" value="1"/>
</dbReference>
<gene>
    <name evidence="10" type="ORF">XAT740_LOCUS63089</name>
</gene>
<evidence type="ECO:0000259" key="9">
    <source>
        <dbReference type="PROSITE" id="PS50929"/>
    </source>
</evidence>
<keyword evidence="8" id="KW-0472">Membrane</keyword>
<dbReference type="GO" id="GO:0140359">
    <property type="term" value="F:ABC-type transporter activity"/>
    <property type="evidence" value="ECO:0007669"/>
    <property type="project" value="InterPro"/>
</dbReference>
<accession>A0A816HLN7</accession>
<proteinExistence type="predicted"/>
<evidence type="ECO:0000256" key="4">
    <source>
        <dbReference type="ARBA" id="ARBA00022737"/>
    </source>
</evidence>
<feature type="non-terminal residue" evidence="10">
    <location>
        <position position="174"/>
    </location>
</feature>
<keyword evidence="4" id="KW-0677">Repeat</keyword>
<dbReference type="EMBL" id="CAJNOR010018795">
    <property type="protein sequence ID" value="CAF1688965.1"/>
    <property type="molecule type" value="Genomic_DNA"/>
</dbReference>
<dbReference type="InterPro" id="IPR050173">
    <property type="entry name" value="ABC_transporter_C-like"/>
</dbReference>
<dbReference type="PROSITE" id="PS50929">
    <property type="entry name" value="ABC_TM1F"/>
    <property type="match status" value="1"/>
</dbReference>
<evidence type="ECO:0000256" key="8">
    <source>
        <dbReference type="ARBA" id="ARBA00023136"/>
    </source>
</evidence>
<keyword evidence="5" id="KW-0547">Nucleotide-binding</keyword>
<dbReference type="InterPro" id="IPR011527">
    <property type="entry name" value="ABC1_TM_dom"/>
</dbReference>
<evidence type="ECO:0000313" key="10">
    <source>
        <dbReference type="EMBL" id="CAF1688965.1"/>
    </source>
</evidence>
<evidence type="ECO:0000256" key="7">
    <source>
        <dbReference type="ARBA" id="ARBA00022989"/>
    </source>
</evidence>
<dbReference type="GO" id="GO:0016020">
    <property type="term" value="C:membrane"/>
    <property type="evidence" value="ECO:0007669"/>
    <property type="project" value="InterPro"/>
</dbReference>
<dbReference type="Gene3D" id="1.20.1560.10">
    <property type="entry name" value="ABC transporter type 1, transmembrane domain"/>
    <property type="match status" value="1"/>
</dbReference>
<feature type="non-terminal residue" evidence="10">
    <location>
        <position position="1"/>
    </location>
</feature>
<dbReference type="Pfam" id="PF00005">
    <property type="entry name" value="ABC_tran"/>
    <property type="match status" value="1"/>
</dbReference>
<dbReference type="PANTHER" id="PTHR24223">
    <property type="entry name" value="ATP-BINDING CASSETTE SUB-FAMILY C"/>
    <property type="match status" value="1"/>
</dbReference>
<dbReference type="InterPro" id="IPR036640">
    <property type="entry name" value="ABC1_TM_sf"/>
</dbReference>
<evidence type="ECO:0000256" key="3">
    <source>
        <dbReference type="ARBA" id="ARBA00022692"/>
    </source>
</evidence>
<reference evidence="10" key="1">
    <citation type="submission" date="2021-02" db="EMBL/GenBank/DDBJ databases">
        <authorList>
            <person name="Nowell W R."/>
        </authorList>
    </citation>
    <scope>NUCLEOTIDE SEQUENCE</scope>
</reference>